<comment type="caution">
    <text evidence="6">The sequence shown here is derived from an EMBL/GenBank/DDBJ whole genome shotgun (WGS) entry which is preliminary data.</text>
</comment>
<organism evidence="6">
    <name type="scientific">Cryptosporidium canis</name>
    <dbReference type="NCBI Taxonomy" id="195482"/>
    <lineage>
        <taxon>Eukaryota</taxon>
        <taxon>Sar</taxon>
        <taxon>Alveolata</taxon>
        <taxon>Apicomplexa</taxon>
        <taxon>Conoidasida</taxon>
        <taxon>Coccidia</taxon>
        <taxon>Eucoccidiorida</taxon>
        <taxon>Eimeriorina</taxon>
        <taxon>Cryptosporidiidae</taxon>
        <taxon>Cryptosporidium</taxon>
    </lineage>
</organism>
<reference evidence="6" key="1">
    <citation type="submission" date="2022-10" db="EMBL/GenBank/DDBJ databases">
        <title>Adaptive evolution leads to modifications in subtelomeric GC content in a zoonotic Cryptosporidium species.</title>
        <authorList>
            <person name="Li J."/>
            <person name="Feng Y."/>
            <person name="Xiao L."/>
        </authorList>
    </citation>
    <scope>NUCLEOTIDE SEQUENCE</scope>
    <source>
        <strain evidence="6">33844</strain>
    </source>
</reference>
<keyword evidence="2 4" id="KW-0378">Hydrolase</keyword>
<proteinExistence type="predicted"/>
<dbReference type="PROSITE" id="PS50203">
    <property type="entry name" value="CALPAIN_CAT"/>
    <property type="match status" value="1"/>
</dbReference>
<protein>
    <submittedName>
        <fullName evidence="6">Calpain like thiol protease</fullName>
    </submittedName>
</protein>
<evidence type="ECO:0000256" key="4">
    <source>
        <dbReference type="PROSITE-ProRule" id="PRU00239"/>
    </source>
</evidence>
<dbReference type="PANTHER" id="PTHR46143:SF1">
    <property type="entry name" value="CALPAIN-7"/>
    <property type="match status" value="1"/>
</dbReference>
<dbReference type="InterPro" id="IPR038765">
    <property type="entry name" value="Papain-like_cys_pep_sf"/>
</dbReference>
<sequence length="889" mass="103534">MSSLDSLSVEVDHVFELKKMVMEKYSIMMKHKRSEKDPMEDRILIESSFINDFCFLPPLLVNKRSRAGLTKLNNEQVQFLLLMILYSQPLSAQGEIIHRSSQFCLKGQYVLIVEQMVKSLMLSKKQKKMVSRWKKLNSSVELFPANHFINFTSSNIIQGFIGDCSFIVVLSLLLEHEKKFNSSLLSGLITPIRFSVKSQSHHSHLTEDSPLHCNSVLDDVLCLYKCKILINGIWRNIFVDSLIPTDSSNKCLLSHFDTNRYCGITLMEKAYLKVMANRYDSIESNPAIDLYYLTEWIPETISIKSAYEKKKGYFSKLWNRIKRPIRDGYCLMAVGTNEIRPTDEKYQNSYAKRFENMEENPISKHIKEGVGIEDTANYKYITREEICKQTGLVTKHAYQVLRIVELFNQKKSTTNRLLLLRNPWGKISWKGRFSKCDKGSWSSDLENLLGGQFGYEADRDNGIFWIEWSDILKWFSHIYLAWDPEKVSKHVKKVHGKWSPCPHDSILQDDLHLTYFYPQYQLTIDCKLLSKLKVGGCRLAGNIEADKGLESGRIGENVNEILLNNAALPRSILTFDSNSVGEVDENLKSSLFSKLWRKTDSFEGENHSNIGDIWIVLNRHIDYLGMDELDNYRSAVNEIPYMSISIFRGRSRIITQERLPLMHGVYSNGSVIMFKTNIFELLREYDYFDLHENKDFILVITQYQSNKAFNYTLNIYSNVDIHVKLLDTYFQNINYPLSISNFVEVTGKILHYNFNERYYFRLSRESKIKLTPATRIKHLVSKNNTHHHNGSHLATRVNSQAERFRLLILLEVKEKCSNFKLRFFPETFDDQDKIIKQSSSNDSYNNSNCKFIGAICTYGDYFILIDFKEKQQDFIKGNTYKLIIYHTKV</sequence>
<dbReference type="Gene3D" id="3.90.70.10">
    <property type="entry name" value="Cysteine proteinases"/>
    <property type="match status" value="1"/>
</dbReference>
<dbReference type="Proteomes" id="UP001067231">
    <property type="component" value="Unassembled WGS sequence"/>
</dbReference>
<feature type="active site" evidence="4">
    <location>
        <position position="396"/>
    </location>
</feature>
<name>A0A9D5DJC8_9CRYT</name>
<keyword evidence="1 4" id="KW-0645">Protease</keyword>
<dbReference type="GO" id="GO:0004198">
    <property type="term" value="F:calcium-dependent cysteine-type endopeptidase activity"/>
    <property type="evidence" value="ECO:0007669"/>
    <property type="project" value="InterPro"/>
</dbReference>
<dbReference type="EMBL" id="JAPCXC010000005">
    <property type="protein sequence ID" value="KAJ1612725.1"/>
    <property type="molecule type" value="Genomic_DNA"/>
</dbReference>
<dbReference type="AlphaFoldDB" id="A0A9D5DJC8"/>
<feature type="active site" evidence="4">
    <location>
        <position position="164"/>
    </location>
</feature>
<evidence type="ECO:0000313" key="6">
    <source>
        <dbReference type="EMBL" id="KAJ1612725.1"/>
    </source>
</evidence>
<dbReference type="GO" id="GO:0006508">
    <property type="term" value="P:proteolysis"/>
    <property type="evidence" value="ECO:0007669"/>
    <property type="project" value="UniProtKB-KW"/>
</dbReference>
<dbReference type="SUPFAM" id="SSF54001">
    <property type="entry name" value="Cysteine proteinases"/>
    <property type="match status" value="1"/>
</dbReference>
<keyword evidence="3 4" id="KW-0788">Thiol protease</keyword>
<evidence type="ECO:0000259" key="5">
    <source>
        <dbReference type="PROSITE" id="PS50203"/>
    </source>
</evidence>
<feature type="domain" description="Calpain catalytic" evidence="5">
    <location>
        <begin position="118"/>
        <end position="484"/>
    </location>
</feature>
<dbReference type="Pfam" id="PF00648">
    <property type="entry name" value="Peptidase_C2"/>
    <property type="match status" value="1"/>
</dbReference>
<evidence type="ECO:0000256" key="1">
    <source>
        <dbReference type="ARBA" id="ARBA00022670"/>
    </source>
</evidence>
<dbReference type="InterPro" id="IPR051297">
    <property type="entry name" value="PalB/RIM13"/>
</dbReference>
<evidence type="ECO:0000256" key="2">
    <source>
        <dbReference type="ARBA" id="ARBA00022801"/>
    </source>
</evidence>
<gene>
    <name evidence="6" type="ORF">OJ253_445</name>
</gene>
<dbReference type="PANTHER" id="PTHR46143">
    <property type="entry name" value="CALPAIN-7"/>
    <property type="match status" value="1"/>
</dbReference>
<dbReference type="InterPro" id="IPR001300">
    <property type="entry name" value="Peptidase_C2_calpain_cat"/>
</dbReference>
<dbReference type="SMART" id="SM00230">
    <property type="entry name" value="CysPc"/>
    <property type="match status" value="1"/>
</dbReference>
<feature type="active site" evidence="4">
    <location>
        <position position="422"/>
    </location>
</feature>
<evidence type="ECO:0000256" key="3">
    <source>
        <dbReference type="ARBA" id="ARBA00022807"/>
    </source>
</evidence>
<accession>A0A9D5DJC8</accession>
<dbReference type="OrthoDB" id="167576at2759"/>